<keyword evidence="3" id="KW-0731">Sigma factor</keyword>
<dbReference type="PANTHER" id="PTHR43133">
    <property type="entry name" value="RNA POLYMERASE ECF-TYPE SIGMA FACTO"/>
    <property type="match status" value="1"/>
</dbReference>
<organism evidence="7 8">
    <name type="scientific">Marinobacter gudaonensis</name>
    <dbReference type="NCBI Taxonomy" id="375760"/>
    <lineage>
        <taxon>Bacteria</taxon>
        <taxon>Pseudomonadati</taxon>
        <taxon>Pseudomonadota</taxon>
        <taxon>Gammaproteobacteria</taxon>
        <taxon>Pseudomonadales</taxon>
        <taxon>Marinobacteraceae</taxon>
        <taxon>Marinobacter</taxon>
    </lineage>
</organism>
<reference evidence="8" key="1">
    <citation type="submission" date="2016-10" db="EMBL/GenBank/DDBJ databases">
        <authorList>
            <person name="Varghese N."/>
            <person name="Submissions S."/>
        </authorList>
    </citation>
    <scope>NUCLEOTIDE SEQUENCE [LARGE SCALE GENOMIC DNA]</scope>
    <source>
        <strain evidence="8">CGMCC 1.6294</strain>
    </source>
</reference>
<protein>
    <submittedName>
        <fullName evidence="7">RNA polymerase sigma-70 factor, ECF subfamily</fullName>
    </submittedName>
</protein>
<dbReference type="STRING" id="375760.SAMN04488073_2305"/>
<keyword evidence="4" id="KW-0804">Transcription</keyword>
<dbReference type="InterPro" id="IPR039425">
    <property type="entry name" value="RNA_pol_sigma-70-like"/>
</dbReference>
<dbReference type="Pfam" id="PF04542">
    <property type="entry name" value="Sigma70_r2"/>
    <property type="match status" value="1"/>
</dbReference>
<dbReference type="InterPro" id="IPR036388">
    <property type="entry name" value="WH-like_DNA-bd_sf"/>
</dbReference>
<dbReference type="AlphaFoldDB" id="A0A1I6H4Z1"/>
<dbReference type="RefSeq" id="WP_091989824.1">
    <property type="nucleotide sequence ID" value="NZ_FOYV01000001.1"/>
</dbReference>
<dbReference type="SUPFAM" id="SSF88946">
    <property type="entry name" value="Sigma2 domain of RNA polymerase sigma factors"/>
    <property type="match status" value="1"/>
</dbReference>
<dbReference type="CDD" id="cd06171">
    <property type="entry name" value="Sigma70_r4"/>
    <property type="match status" value="1"/>
</dbReference>
<evidence type="ECO:0000313" key="7">
    <source>
        <dbReference type="EMBL" id="SFR49508.1"/>
    </source>
</evidence>
<evidence type="ECO:0000259" key="5">
    <source>
        <dbReference type="Pfam" id="PF04542"/>
    </source>
</evidence>
<keyword evidence="2" id="KW-0805">Transcription regulation</keyword>
<dbReference type="Gene3D" id="1.10.10.10">
    <property type="entry name" value="Winged helix-like DNA-binding domain superfamily/Winged helix DNA-binding domain"/>
    <property type="match status" value="1"/>
</dbReference>
<evidence type="ECO:0000313" key="8">
    <source>
        <dbReference type="Proteomes" id="UP000199290"/>
    </source>
</evidence>
<dbReference type="GO" id="GO:0003677">
    <property type="term" value="F:DNA binding"/>
    <property type="evidence" value="ECO:0007669"/>
    <property type="project" value="InterPro"/>
</dbReference>
<dbReference type="InterPro" id="IPR013324">
    <property type="entry name" value="RNA_pol_sigma_r3/r4-like"/>
</dbReference>
<dbReference type="InterPro" id="IPR013325">
    <property type="entry name" value="RNA_pol_sigma_r2"/>
</dbReference>
<dbReference type="InterPro" id="IPR014284">
    <property type="entry name" value="RNA_pol_sigma-70_dom"/>
</dbReference>
<evidence type="ECO:0000256" key="3">
    <source>
        <dbReference type="ARBA" id="ARBA00023082"/>
    </source>
</evidence>
<dbReference type="GO" id="GO:0006352">
    <property type="term" value="P:DNA-templated transcription initiation"/>
    <property type="evidence" value="ECO:0007669"/>
    <property type="project" value="InterPro"/>
</dbReference>
<name>A0A1I6H4Z1_9GAMM</name>
<sequence>MALLPFRQSKSKRFEALIRPHLRALHGFAYRLTGNQHDAEDLVQDVVTKLVSKVDELEQVDDLKPWLHRVTYRQFIDTIRKRPAGRETSASALDTREDQTPFLETLPDTESDPALQTEHQRNADTLHRLVGELKPDQRTLLLMHDSDGWRLEEIAEVLDVPLGTIKSRLHRVRALLRTKLEAEMEPFGEQQRGCQ</sequence>
<dbReference type="NCBIfam" id="TIGR02937">
    <property type="entry name" value="sigma70-ECF"/>
    <property type="match status" value="1"/>
</dbReference>
<accession>A0A1I6H4Z1</accession>
<evidence type="ECO:0000259" key="6">
    <source>
        <dbReference type="Pfam" id="PF08281"/>
    </source>
</evidence>
<dbReference type="PANTHER" id="PTHR43133:SF25">
    <property type="entry name" value="RNA POLYMERASE SIGMA FACTOR RFAY-RELATED"/>
    <property type="match status" value="1"/>
</dbReference>
<evidence type="ECO:0000256" key="2">
    <source>
        <dbReference type="ARBA" id="ARBA00023015"/>
    </source>
</evidence>
<dbReference type="InterPro" id="IPR013249">
    <property type="entry name" value="RNA_pol_sigma70_r4_t2"/>
</dbReference>
<dbReference type="Pfam" id="PF08281">
    <property type="entry name" value="Sigma70_r4_2"/>
    <property type="match status" value="1"/>
</dbReference>
<dbReference type="Gene3D" id="1.10.1740.10">
    <property type="match status" value="1"/>
</dbReference>
<dbReference type="EMBL" id="FOYV01000001">
    <property type="protein sequence ID" value="SFR49508.1"/>
    <property type="molecule type" value="Genomic_DNA"/>
</dbReference>
<proteinExistence type="inferred from homology"/>
<dbReference type="OrthoDB" id="9797134at2"/>
<dbReference type="InterPro" id="IPR007627">
    <property type="entry name" value="RNA_pol_sigma70_r2"/>
</dbReference>
<evidence type="ECO:0000256" key="4">
    <source>
        <dbReference type="ARBA" id="ARBA00023163"/>
    </source>
</evidence>
<feature type="domain" description="RNA polymerase sigma factor 70 region 4 type 2" evidence="6">
    <location>
        <begin position="125"/>
        <end position="176"/>
    </location>
</feature>
<gene>
    <name evidence="7" type="ORF">SAMN04488073_2305</name>
</gene>
<feature type="domain" description="RNA polymerase sigma-70 region 2" evidence="5">
    <location>
        <begin position="17"/>
        <end position="82"/>
    </location>
</feature>
<evidence type="ECO:0000256" key="1">
    <source>
        <dbReference type="ARBA" id="ARBA00010641"/>
    </source>
</evidence>
<comment type="similarity">
    <text evidence="1">Belongs to the sigma-70 factor family. ECF subfamily.</text>
</comment>
<dbReference type="Proteomes" id="UP000199290">
    <property type="component" value="Unassembled WGS sequence"/>
</dbReference>
<dbReference type="SUPFAM" id="SSF88659">
    <property type="entry name" value="Sigma3 and sigma4 domains of RNA polymerase sigma factors"/>
    <property type="match status" value="1"/>
</dbReference>
<keyword evidence="8" id="KW-1185">Reference proteome</keyword>
<dbReference type="GO" id="GO:0016987">
    <property type="term" value="F:sigma factor activity"/>
    <property type="evidence" value="ECO:0007669"/>
    <property type="project" value="UniProtKB-KW"/>
</dbReference>